<feature type="transmembrane region" description="Helical" evidence="1">
    <location>
        <begin position="145"/>
        <end position="167"/>
    </location>
</feature>
<proteinExistence type="predicted"/>
<evidence type="ECO:0000313" key="3">
    <source>
        <dbReference type="Proteomes" id="UP001271890"/>
    </source>
</evidence>
<dbReference type="EMBL" id="VCDN01000031">
    <property type="protein sequence ID" value="MDX7987407.1"/>
    <property type="molecule type" value="Genomic_DNA"/>
</dbReference>
<evidence type="ECO:0000313" key="2">
    <source>
        <dbReference type="EMBL" id="MDX7987407.1"/>
    </source>
</evidence>
<evidence type="ECO:0000256" key="1">
    <source>
        <dbReference type="SAM" id="Phobius"/>
    </source>
</evidence>
<feature type="transmembrane region" description="Helical" evidence="1">
    <location>
        <begin position="52"/>
        <end position="70"/>
    </location>
</feature>
<keyword evidence="1" id="KW-0472">Membrane</keyword>
<accession>A0ABU4S9E9</accession>
<keyword evidence="1" id="KW-0812">Transmembrane</keyword>
<comment type="caution">
    <text evidence="2">The sequence shown here is derived from an EMBL/GenBank/DDBJ whole genome shotgun (WGS) entry which is preliminary data.</text>
</comment>
<protein>
    <recommendedName>
        <fullName evidence="4">Transmembrane protein</fullName>
    </recommendedName>
</protein>
<keyword evidence="3" id="KW-1185">Reference proteome</keyword>
<sequence length="317" mass="37452">MRVERLSMICDQILKEDIEILDSKGLKDEGIVESINDETCIIINEVNYNRRWIIISALIGFLLSFGFSIHEFVKTWKGNEKGYFTTLEYSKKVYGDEFYLNPKLPENLKPYKYISNSKSISLPEYLHIRYMDNGFYEKSTVQYNLLVDGGFFIFFLVINSALFYLLFFNRKSAPLVIDRKKRIFYTWEKGRVYVASYSQLEVISAEGALFLRTYGFDENGNLCFHHFWPRTPKLYNSHVRREYLLNFIASYLIKGKAAVSLVNFQRQRMLISSLFLLRQEQKPMNWESQIEYILIEIDKAMPPEIFPDKYTIKGSIQ</sequence>
<dbReference type="Proteomes" id="UP001271890">
    <property type="component" value="Unassembled WGS sequence"/>
</dbReference>
<gene>
    <name evidence="2" type="ORF">FE392_08700</name>
</gene>
<dbReference type="RefSeq" id="WP_319929844.1">
    <property type="nucleotide sequence ID" value="NZ_VCDN01000031.1"/>
</dbReference>
<reference evidence="3" key="1">
    <citation type="journal article" date="2024" name="Toxins">
        <title>Genome Sequence Analysis of Native Xenorhabdus Strains Isolated from Entomopathogenic Nematodes in Argentina.</title>
        <authorList>
            <person name="Palma L."/>
            <person name="Frizzo L."/>
            <person name="Kaiser S."/>
            <person name="Berry C."/>
            <person name="Caballero P."/>
            <person name="Bode H.B."/>
            <person name="Del Valle E.E."/>
        </authorList>
    </citation>
    <scope>NUCLEOTIDE SEQUENCE [LARGE SCALE GENOMIC DNA]</scope>
    <source>
        <strain evidence="3">12</strain>
    </source>
</reference>
<keyword evidence="1" id="KW-1133">Transmembrane helix</keyword>
<evidence type="ECO:0008006" key="4">
    <source>
        <dbReference type="Google" id="ProtNLM"/>
    </source>
</evidence>
<organism evidence="2 3">
    <name type="scientific">Xenorhabdus santafensis</name>
    <dbReference type="NCBI Taxonomy" id="2582833"/>
    <lineage>
        <taxon>Bacteria</taxon>
        <taxon>Pseudomonadati</taxon>
        <taxon>Pseudomonadota</taxon>
        <taxon>Gammaproteobacteria</taxon>
        <taxon>Enterobacterales</taxon>
        <taxon>Morganellaceae</taxon>
        <taxon>Xenorhabdus</taxon>
    </lineage>
</organism>
<name>A0ABU4S9E9_9GAMM</name>